<dbReference type="InterPro" id="IPR000742">
    <property type="entry name" value="EGF"/>
</dbReference>
<evidence type="ECO:0000256" key="2">
    <source>
        <dbReference type="SAM" id="MobiDB-lite"/>
    </source>
</evidence>
<reference evidence="4 5" key="2">
    <citation type="submission" date="2018-11" db="EMBL/GenBank/DDBJ databases">
        <authorList>
            <consortium name="Pathogen Informatics"/>
        </authorList>
    </citation>
    <scope>NUCLEOTIDE SEQUENCE [LARGE SCALE GENOMIC DNA]</scope>
</reference>
<evidence type="ECO:0000313" key="5">
    <source>
        <dbReference type="Proteomes" id="UP000274429"/>
    </source>
</evidence>
<keyword evidence="1" id="KW-1015">Disulfide bond</keyword>
<gene>
    <name evidence="4" type="ORF">TTAC_LOCUS2753</name>
</gene>
<dbReference type="Gene3D" id="2.10.25.10">
    <property type="entry name" value="Laminin"/>
    <property type="match status" value="1"/>
</dbReference>
<dbReference type="SUPFAM" id="SSF57196">
    <property type="entry name" value="EGF/Laminin"/>
    <property type="match status" value="1"/>
</dbReference>
<protein>
    <submittedName>
        <fullName evidence="6">EGF-like domain-containing protein</fullName>
    </submittedName>
</protein>
<dbReference type="EMBL" id="UYWX01001472">
    <property type="protein sequence ID" value="VDM21079.1"/>
    <property type="molecule type" value="Genomic_DNA"/>
</dbReference>
<sequence>MDGMPTEPEYREENVITQSKESSDVEAITLPLHSRCVGKPGTESYFCQCERPFVEDISLAASNCLLQVGSCDSKLCVHGVCVTTANQRGMAVCMCYAGYMGPQCNQKVEACPPRLGKDCPITFLLGENYTDVGVDDQSFSFVSLFDVSNPDVIRLQTFAATCAVLLITFIQILRCVTFMLVL</sequence>
<feature type="disulfide bond" evidence="1">
    <location>
        <begin position="95"/>
        <end position="104"/>
    </location>
</feature>
<feature type="disulfide bond" evidence="1">
    <location>
        <begin position="76"/>
        <end position="93"/>
    </location>
</feature>
<evidence type="ECO:0000256" key="1">
    <source>
        <dbReference type="PROSITE-ProRule" id="PRU00076"/>
    </source>
</evidence>
<accession>A0A0R3WPS8</accession>
<dbReference type="Proteomes" id="UP000274429">
    <property type="component" value="Unassembled WGS sequence"/>
</dbReference>
<feature type="disulfide bond" evidence="1">
    <location>
        <begin position="71"/>
        <end position="81"/>
    </location>
</feature>
<keyword evidence="5" id="KW-1185">Reference proteome</keyword>
<dbReference type="PROSITE" id="PS00022">
    <property type="entry name" value="EGF_1"/>
    <property type="match status" value="1"/>
</dbReference>
<reference evidence="6" key="1">
    <citation type="submission" date="2017-02" db="UniProtKB">
        <authorList>
            <consortium name="WormBaseParasite"/>
        </authorList>
    </citation>
    <scope>IDENTIFICATION</scope>
</reference>
<evidence type="ECO:0000259" key="3">
    <source>
        <dbReference type="PROSITE" id="PS50026"/>
    </source>
</evidence>
<proteinExistence type="predicted"/>
<dbReference type="OrthoDB" id="6515930at2759"/>
<evidence type="ECO:0000313" key="4">
    <source>
        <dbReference type="EMBL" id="VDM21079.1"/>
    </source>
</evidence>
<dbReference type="PROSITE" id="PS50026">
    <property type="entry name" value="EGF_3"/>
    <property type="match status" value="1"/>
</dbReference>
<name>A0A0R3WPS8_HYDTA</name>
<feature type="region of interest" description="Disordered" evidence="2">
    <location>
        <begin position="1"/>
        <end position="20"/>
    </location>
</feature>
<organism evidence="6">
    <name type="scientific">Hydatigena taeniaeformis</name>
    <name type="common">Feline tapeworm</name>
    <name type="synonym">Taenia taeniaeformis</name>
    <dbReference type="NCBI Taxonomy" id="6205"/>
    <lineage>
        <taxon>Eukaryota</taxon>
        <taxon>Metazoa</taxon>
        <taxon>Spiralia</taxon>
        <taxon>Lophotrochozoa</taxon>
        <taxon>Platyhelminthes</taxon>
        <taxon>Cestoda</taxon>
        <taxon>Eucestoda</taxon>
        <taxon>Cyclophyllidea</taxon>
        <taxon>Taeniidae</taxon>
        <taxon>Hydatigera</taxon>
    </lineage>
</organism>
<keyword evidence="1" id="KW-0245">EGF-like domain</keyword>
<dbReference type="AlphaFoldDB" id="A0A0R3WPS8"/>
<feature type="domain" description="EGF-like" evidence="3">
    <location>
        <begin position="67"/>
        <end position="105"/>
    </location>
</feature>
<dbReference type="PROSITE" id="PS01186">
    <property type="entry name" value="EGF_2"/>
    <property type="match status" value="1"/>
</dbReference>
<dbReference type="WBParaSite" id="TTAC_0000276801-mRNA-1">
    <property type="protein sequence ID" value="TTAC_0000276801-mRNA-1"/>
    <property type="gene ID" value="TTAC_0000276801"/>
</dbReference>
<evidence type="ECO:0000313" key="6">
    <source>
        <dbReference type="WBParaSite" id="TTAC_0000276801-mRNA-1"/>
    </source>
</evidence>